<comment type="caution">
    <text evidence="3">The sequence shown here is derived from an EMBL/GenBank/DDBJ whole genome shotgun (WGS) entry which is preliminary data.</text>
</comment>
<sequence>MAYVLVMGGLALSVSFTLGWILVRSGRWAWQRVAGGSGTRKPRPRARKAPARQASPRSRPTAAARKPKAAMPPREPWRLTRGLASLGGTRPLTLLALLLYGFTRLAEFGMTQRPQAAPAAYHTLVTGLGWACAVLLALAVLHLLAVWRCRRH</sequence>
<evidence type="ECO:0000313" key="4">
    <source>
        <dbReference type="Proteomes" id="UP000553442"/>
    </source>
</evidence>
<feature type="transmembrane region" description="Helical" evidence="2">
    <location>
        <begin position="83"/>
        <end position="103"/>
    </location>
</feature>
<feature type="region of interest" description="Disordered" evidence="1">
    <location>
        <begin position="33"/>
        <end position="74"/>
    </location>
</feature>
<keyword evidence="2" id="KW-1133">Transmembrane helix</keyword>
<keyword evidence="2" id="KW-0472">Membrane</keyword>
<evidence type="ECO:0000256" key="2">
    <source>
        <dbReference type="SAM" id="Phobius"/>
    </source>
</evidence>
<accession>A0A7W5K2Y0</accession>
<evidence type="ECO:0000256" key="1">
    <source>
        <dbReference type="SAM" id="MobiDB-lite"/>
    </source>
</evidence>
<feature type="compositionally biased region" description="Basic residues" evidence="1">
    <location>
        <begin position="40"/>
        <end position="50"/>
    </location>
</feature>
<organism evidence="3 4">
    <name type="scientific">Halomonas campaniensis</name>
    <dbReference type="NCBI Taxonomy" id="213554"/>
    <lineage>
        <taxon>Bacteria</taxon>
        <taxon>Pseudomonadati</taxon>
        <taxon>Pseudomonadota</taxon>
        <taxon>Gammaproteobacteria</taxon>
        <taxon>Oceanospirillales</taxon>
        <taxon>Halomonadaceae</taxon>
        <taxon>Halomonas</taxon>
    </lineage>
</organism>
<feature type="transmembrane region" description="Helical" evidence="2">
    <location>
        <begin position="123"/>
        <end position="147"/>
    </location>
</feature>
<feature type="compositionally biased region" description="Low complexity" evidence="1">
    <location>
        <begin position="51"/>
        <end position="72"/>
    </location>
</feature>
<protein>
    <submittedName>
        <fullName evidence="3">Uncharacterized protein</fullName>
    </submittedName>
</protein>
<dbReference type="Proteomes" id="UP000553442">
    <property type="component" value="Unassembled WGS sequence"/>
</dbReference>
<dbReference type="EMBL" id="JACHZF010000011">
    <property type="protein sequence ID" value="MBB3330961.1"/>
    <property type="molecule type" value="Genomic_DNA"/>
</dbReference>
<proteinExistence type="predicted"/>
<reference evidence="3 4" key="1">
    <citation type="submission" date="2020-08" db="EMBL/GenBank/DDBJ databases">
        <title>Genomic Encyclopedia of Archaeal and Bacterial Type Strains, Phase II (KMG-II): from individual species to whole genera.</title>
        <authorList>
            <person name="Goeker M."/>
        </authorList>
    </citation>
    <scope>NUCLEOTIDE SEQUENCE [LARGE SCALE GENOMIC DNA]</scope>
    <source>
        <strain evidence="3 4">5AG</strain>
    </source>
</reference>
<dbReference type="RefSeq" id="WP_183331128.1">
    <property type="nucleotide sequence ID" value="NZ_JACHZF010000011.1"/>
</dbReference>
<keyword evidence="2" id="KW-0812">Transmembrane</keyword>
<name>A0A7W5K2Y0_9GAMM</name>
<feature type="transmembrane region" description="Helical" evidence="2">
    <location>
        <begin position="6"/>
        <end position="23"/>
    </location>
</feature>
<evidence type="ECO:0000313" key="3">
    <source>
        <dbReference type="EMBL" id="MBB3330961.1"/>
    </source>
</evidence>
<dbReference type="AlphaFoldDB" id="A0A7W5K2Y0"/>
<gene>
    <name evidence="3" type="ORF">BDK63_001836</name>
</gene>
<keyword evidence="4" id="KW-1185">Reference proteome</keyword>